<dbReference type="InterPro" id="IPR011004">
    <property type="entry name" value="Trimer_LpxA-like_sf"/>
</dbReference>
<dbReference type="SUPFAM" id="SSF51161">
    <property type="entry name" value="Trimeric LpxA-like enzymes"/>
    <property type="match status" value="1"/>
</dbReference>
<keyword evidence="22" id="KW-1185">Reference proteome</keyword>
<proteinExistence type="inferred from homology"/>
<feature type="binding site" evidence="18">
    <location>
        <position position="169"/>
    </location>
    <ligand>
        <name>UDP-N-acetyl-alpha-D-glucosamine</name>
        <dbReference type="ChEBI" id="CHEBI:57705"/>
    </ligand>
</feature>
<comment type="function">
    <text evidence="17 18">Catalyzes the last two sequential reactions in the de novo biosynthetic pathway for UDP-N-acetylglucosamine (UDP-GlcNAc). The C-terminal domain catalyzes the transfer of acetyl group from acetyl coenzyme A to glucosamine-1-phosphate (GlcN-1-P) to produce N-acetylglucosamine-1-phosphate (GlcNAc-1-P), which is converted into UDP-GlcNAc by the transfer of uridine 5-monophosphate (from uridine 5-triphosphate), a reaction catalyzed by the N-terminal domain.</text>
</comment>
<comment type="similarity">
    <text evidence="3 18">In the N-terminal section; belongs to the N-acetylglucosamine-1-phosphate uridyltransferase family.</text>
</comment>
<dbReference type="GO" id="GO:0003977">
    <property type="term" value="F:UDP-N-acetylglucosamine diphosphorylase activity"/>
    <property type="evidence" value="ECO:0007669"/>
    <property type="project" value="UniProtKB-EC"/>
</dbReference>
<dbReference type="PANTHER" id="PTHR43584:SF3">
    <property type="entry name" value="BIFUNCTIONAL PROTEIN GLMU"/>
    <property type="match status" value="1"/>
</dbReference>
<evidence type="ECO:0000256" key="19">
    <source>
        <dbReference type="SAM" id="MobiDB-lite"/>
    </source>
</evidence>
<feature type="binding site" evidence="18">
    <location>
        <position position="119"/>
    </location>
    <ligand>
        <name>Mg(2+)</name>
        <dbReference type="ChEBI" id="CHEBI:18420"/>
    </ligand>
</feature>
<dbReference type="RefSeq" id="WP_183667149.1">
    <property type="nucleotide sequence ID" value="NZ_JACHOS010000003.1"/>
</dbReference>
<sequence length="466" mass="47818">MTAGANQAAQAQGAQSGFTAIVLAAGKGTRMRSDRPKVLHELAHRSMLGHVLAAVQEAGASRLAVVVEPGREDVAREIERMAPGAGVHPQAERLGTAHAVLAARAALEGGQDVIVAFGDTPLITAETYARLRAPLREGAAVAVLAFEAADPTGYGRVLTRGGRVLAIREEKDASEAERTVRLSNAGLMALSGAHALGLLERIGNDNANREYYLTDAVALAVADGLSVAVVPVAEAEAQGVNDRVQLSQAEATIQARLRRAAQLGGATLIAPETVFLSVDTVLGRDVVVEPHCVFGPGVVVGDGCTIRAFSHLHDARLMEGADIGPHVRLRAGAVLEAGVHLGNFVEVKNATLHAGAKASHLSYLGDAEVGAGANIGAGTITCNYDGVSKHRTFIGAGAFIGSNSALVAPVSVGAGALVGAGSVITRDVPADALAVARGRQVTREGAARTLRETRKAAKAARDARTS</sequence>
<evidence type="ECO:0000256" key="1">
    <source>
        <dbReference type="ARBA" id="ARBA00004496"/>
    </source>
</evidence>
<feature type="binding site" evidence="18">
    <location>
        <position position="437"/>
    </location>
    <ligand>
        <name>acetyl-CoA</name>
        <dbReference type="ChEBI" id="CHEBI:57288"/>
    </ligand>
</feature>
<dbReference type="NCBIfam" id="TIGR01173">
    <property type="entry name" value="glmU"/>
    <property type="match status" value="1"/>
</dbReference>
<keyword evidence="8 18" id="KW-0677">Repeat</keyword>
<dbReference type="HAMAP" id="MF_01631">
    <property type="entry name" value="GlmU"/>
    <property type="match status" value="1"/>
</dbReference>
<evidence type="ECO:0000256" key="13">
    <source>
        <dbReference type="ARBA" id="ARBA00023315"/>
    </source>
</evidence>
<dbReference type="PANTHER" id="PTHR43584">
    <property type="entry name" value="NUCLEOTIDYL TRANSFERASE"/>
    <property type="match status" value="1"/>
</dbReference>
<dbReference type="EC" id="2.7.7.23" evidence="18"/>
<evidence type="ECO:0000256" key="17">
    <source>
        <dbReference type="ARBA" id="ARBA00049628"/>
    </source>
</evidence>
<comment type="subunit">
    <text evidence="18">Homotrimer.</text>
</comment>
<evidence type="ECO:0000256" key="2">
    <source>
        <dbReference type="ARBA" id="ARBA00007707"/>
    </source>
</evidence>
<gene>
    <name evidence="18 21" type="primary">glmU</name>
    <name evidence="21" type="ORF">PUR21_25120</name>
</gene>
<dbReference type="Gene3D" id="3.90.550.10">
    <property type="entry name" value="Spore Coat Polysaccharide Biosynthesis Protein SpsA, Chain A"/>
    <property type="match status" value="1"/>
</dbReference>
<dbReference type="Pfam" id="PF00132">
    <property type="entry name" value="Hexapep"/>
    <property type="match status" value="2"/>
</dbReference>
<dbReference type="InterPro" id="IPR050065">
    <property type="entry name" value="GlmU-like"/>
</dbReference>
<comment type="pathway">
    <text evidence="18">Nucleotide-sugar biosynthesis; UDP-N-acetyl-alpha-D-glucosamine biosynthesis; UDP-N-acetyl-alpha-D-glucosamine from N-acetyl-alpha-D-glucosamine 1-phosphate: step 1/1.</text>
</comment>
<dbReference type="PROSITE" id="PS00101">
    <property type="entry name" value="HEXAPEP_TRANSFERASES"/>
    <property type="match status" value="1"/>
</dbReference>
<comment type="catalytic activity">
    <reaction evidence="16 18">
        <text>N-acetyl-alpha-D-glucosamine 1-phosphate + UTP + H(+) = UDP-N-acetyl-alpha-D-glucosamine + diphosphate</text>
        <dbReference type="Rhea" id="RHEA:13509"/>
        <dbReference type="ChEBI" id="CHEBI:15378"/>
        <dbReference type="ChEBI" id="CHEBI:33019"/>
        <dbReference type="ChEBI" id="CHEBI:46398"/>
        <dbReference type="ChEBI" id="CHEBI:57705"/>
        <dbReference type="ChEBI" id="CHEBI:57776"/>
        <dbReference type="EC" id="2.7.7.23"/>
    </reaction>
</comment>
<feature type="binding site" evidence="18">
    <location>
        <position position="90"/>
    </location>
    <ligand>
        <name>UDP-N-acetyl-alpha-D-glucosamine</name>
        <dbReference type="ChEBI" id="CHEBI:57705"/>
    </ligand>
</feature>
<comment type="pathway">
    <text evidence="18">Bacterial outer membrane biogenesis; LPS lipid A biosynthesis.</text>
</comment>
<evidence type="ECO:0000256" key="3">
    <source>
        <dbReference type="ARBA" id="ARBA00007947"/>
    </source>
</evidence>
<evidence type="ECO:0000256" key="6">
    <source>
        <dbReference type="ARBA" id="ARBA00022695"/>
    </source>
</evidence>
<evidence type="ECO:0000313" key="21">
    <source>
        <dbReference type="EMBL" id="MEN3230868.1"/>
    </source>
</evidence>
<dbReference type="InterPro" id="IPR018357">
    <property type="entry name" value="Hexapep_transf_CS"/>
</dbReference>
<feature type="binding site" evidence="18">
    <location>
        <position position="241"/>
    </location>
    <ligand>
        <name>Mg(2+)</name>
        <dbReference type="ChEBI" id="CHEBI:18420"/>
    </ligand>
</feature>
<keyword evidence="7 18" id="KW-0479">Metal-binding</keyword>
<evidence type="ECO:0000256" key="11">
    <source>
        <dbReference type="ARBA" id="ARBA00022984"/>
    </source>
</evidence>
<protein>
    <recommendedName>
        <fullName evidence="18">Bifunctional protein GlmU</fullName>
    </recommendedName>
    <domain>
        <recommendedName>
            <fullName evidence="18">UDP-N-acetylglucosamine pyrophosphorylase</fullName>
            <ecNumber evidence="18">2.7.7.23</ecNumber>
        </recommendedName>
        <alternativeName>
            <fullName evidence="18">N-acetylglucosamine-1-phosphate uridyltransferase</fullName>
        </alternativeName>
    </domain>
    <domain>
        <recommendedName>
            <fullName evidence="18">Glucosamine-1-phosphate N-acetyltransferase</fullName>
            <ecNumber evidence="18">2.3.1.157</ecNumber>
        </recommendedName>
    </domain>
</protein>
<feature type="binding site" evidence="18">
    <location>
        <position position="241"/>
    </location>
    <ligand>
        <name>UDP-N-acetyl-alpha-D-glucosamine</name>
        <dbReference type="ChEBI" id="CHEBI:57705"/>
    </ligand>
</feature>
<dbReference type="SUPFAM" id="SSF53448">
    <property type="entry name" value="Nucleotide-diphospho-sugar transferases"/>
    <property type="match status" value="1"/>
</dbReference>
<feature type="binding site" evidence="18">
    <location>
        <position position="37"/>
    </location>
    <ligand>
        <name>UDP-N-acetyl-alpha-D-glucosamine</name>
        <dbReference type="ChEBI" id="CHEBI:57705"/>
    </ligand>
</feature>
<comment type="pathway">
    <text evidence="18">Nucleotide-sugar biosynthesis; UDP-N-acetyl-alpha-D-glucosamine biosynthesis; N-acetyl-alpha-D-glucosamine 1-phosphate from alpha-D-glucosamine 6-phosphate (route II): step 2/2.</text>
</comment>
<dbReference type="InterPro" id="IPR029044">
    <property type="entry name" value="Nucleotide-diphossugar_trans"/>
</dbReference>
<comment type="catalytic activity">
    <reaction evidence="15 18">
        <text>alpha-D-glucosamine 1-phosphate + acetyl-CoA = N-acetyl-alpha-D-glucosamine 1-phosphate + CoA + H(+)</text>
        <dbReference type="Rhea" id="RHEA:13725"/>
        <dbReference type="ChEBI" id="CHEBI:15378"/>
        <dbReference type="ChEBI" id="CHEBI:57287"/>
        <dbReference type="ChEBI" id="CHEBI:57288"/>
        <dbReference type="ChEBI" id="CHEBI:57776"/>
        <dbReference type="ChEBI" id="CHEBI:58516"/>
        <dbReference type="EC" id="2.3.1.157"/>
    </reaction>
</comment>
<evidence type="ECO:0000256" key="15">
    <source>
        <dbReference type="ARBA" id="ARBA00048247"/>
    </source>
</evidence>
<evidence type="ECO:0000256" key="8">
    <source>
        <dbReference type="ARBA" id="ARBA00022737"/>
    </source>
</evidence>
<comment type="similarity">
    <text evidence="2 18">In the C-terminal section; belongs to the transferase hexapeptide repeat family.</text>
</comment>
<keyword evidence="9 18" id="KW-0460">Magnesium</keyword>
<evidence type="ECO:0000256" key="7">
    <source>
        <dbReference type="ARBA" id="ARBA00022723"/>
    </source>
</evidence>
<dbReference type="CDD" id="cd03353">
    <property type="entry name" value="LbH_GlmU_C"/>
    <property type="match status" value="1"/>
</dbReference>
<feature type="binding site" evidence="18">
    <location>
        <begin position="95"/>
        <end position="96"/>
    </location>
    <ligand>
        <name>UDP-N-acetyl-alpha-D-glucosamine</name>
        <dbReference type="ChEBI" id="CHEBI:57705"/>
    </ligand>
</feature>
<feature type="region of interest" description="Linker" evidence="18">
    <location>
        <begin position="244"/>
        <end position="264"/>
    </location>
</feature>
<feature type="domain" description="MobA-like NTP transferase" evidence="20">
    <location>
        <begin position="20"/>
        <end position="156"/>
    </location>
</feature>
<keyword evidence="12 18" id="KW-0511">Multifunctional enzyme</keyword>
<accession>A0ABU9ZHI3</accession>
<keyword evidence="14 18" id="KW-0961">Cell wall biogenesis/degradation</keyword>
<feature type="binding site" evidence="18">
    <location>
        <position position="402"/>
    </location>
    <ligand>
        <name>acetyl-CoA</name>
        <dbReference type="ChEBI" id="CHEBI:57288"/>
    </ligand>
</feature>
<feature type="binding site" evidence="18">
    <location>
        <position position="374"/>
    </location>
    <ligand>
        <name>UDP-N-acetyl-alpha-D-glucosamine</name>
        <dbReference type="ChEBI" id="CHEBI:57705"/>
    </ligand>
</feature>
<feature type="active site" description="Proton acceptor" evidence="18">
    <location>
        <position position="360"/>
    </location>
</feature>
<feature type="binding site" evidence="18">
    <location>
        <begin position="23"/>
        <end position="26"/>
    </location>
    <ligand>
        <name>UDP-N-acetyl-alpha-D-glucosamine</name>
        <dbReference type="ChEBI" id="CHEBI:57705"/>
    </ligand>
</feature>
<keyword evidence="10 18" id="KW-0133">Cell shape</keyword>
<feature type="binding site" evidence="18">
    <location>
        <position position="184"/>
    </location>
    <ligand>
        <name>UDP-N-acetyl-alpha-D-glucosamine</name>
        <dbReference type="ChEBI" id="CHEBI:57705"/>
    </ligand>
</feature>
<dbReference type="InterPro" id="IPR001451">
    <property type="entry name" value="Hexapep"/>
</dbReference>
<feature type="region of interest" description="N-acetyltransferase" evidence="18">
    <location>
        <begin position="265"/>
        <end position="466"/>
    </location>
</feature>
<reference evidence="21 22" key="1">
    <citation type="journal article" date="2023" name="PLoS ONE">
        <title>Complete genome assembly of Hawai'i environmental nontuberculous mycobacteria reveals unexpected co-isolation with methylobacteria.</title>
        <authorList>
            <person name="Hendrix J."/>
            <person name="Epperson L.E."/>
            <person name="Tong E.I."/>
            <person name="Chan Y.L."/>
            <person name="Hasan N.A."/>
            <person name="Dawrs S.N."/>
            <person name="Norton G.J."/>
            <person name="Virdi R."/>
            <person name="Crooks J.L."/>
            <person name="Chan E.D."/>
            <person name="Honda J.R."/>
            <person name="Strong M."/>
        </authorList>
    </citation>
    <scope>NUCLEOTIDE SEQUENCE [LARGE SCALE GENOMIC DNA]</scope>
    <source>
        <strain evidence="21 22">NJH_HI01</strain>
    </source>
</reference>
<keyword evidence="4 18" id="KW-0963">Cytoplasm</keyword>
<comment type="cofactor">
    <cofactor evidence="18">
        <name>Mg(2+)</name>
        <dbReference type="ChEBI" id="CHEBI:18420"/>
    </cofactor>
    <text evidence="18">Binds 1 Mg(2+) ion per subunit.</text>
</comment>
<evidence type="ECO:0000259" key="20">
    <source>
        <dbReference type="Pfam" id="PF12804"/>
    </source>
</evidence>
<dbReference type="InterPro" id="IPR025877">
    <property type="entry name" value="MobA-like_NTP_Trfase"/>
</dbReference>
<dbReference type="Gene3D" id="2.160.10.10">
    <property type="entry name" value="Hexapeptide repeat proteins"/>
    <property type="match status" value="1"/>
</dbReference>
<comment type="caution">
    <text evidence="21">The sequence shown here is derived from an EMBL/GenBank/DDBJ whole genome shotgun (WGS) entry which is preliminary data.</text>
</comment>
<feature type="binding site" evidence="18">
    <location>
        <position position="420"/>
    </location>
    <ligand>
        <name>acetyl-CoA</name>
        <dbReference type="ChEBI" id="CHEBI:57288"/>
    </ligand>
</feature>
<keyword evidence="11 18" id="KW-0573">Peptidoglycan synthesis</keyword>
<keyword evidence="6 18" id="KW-0548">Nucleotidyltransferase</keyword>
<evidence type="ECO:0000256" key="4">
    <source>
        <dbReference type="ARBA" id="ARBA00022490"/>
    </source>
</evidence>
<dbReference type="EMBL" id="JAQYXL010000001">
    <property type="protein sequence ID" value="MEN3230868.1"/>
    <property type="molecule type" value="Genomic_DNA"/>
</dbReference>
<feature type="binding site" evidence="18">
    <location>
        <position position="155"/>
    </location>
    <ligand>
        <name>UDP-N-acetyl-alpha-D-glucosamine</name>
        <dbReference type="ChEBI" id="CHEBI:57705"/>
    </ligand>
</feature>
<comment type="subcellular location">
    <subcellularLocation>
        <location evidence="1 18">Cytoplasm</location>
    </subcellularLocation>
</comment>
<dbReference type="CDD" id="cd02540">
    <property type="entry name" value="GT2_GlmU_N_bac"/>
    <property type="match status" value="1"/>
</dbReference>
<organism evidence="21 22">
    <name type="scientific">Methylorubrum rhodesianum</name>
    <dbReference type="NCBI Taxonomy" id="29427"/>
    <lineage>
        <taxon>Bacteria</taxon>
        <taxon>Pseudomonadati</taxon>
        <taxon>Pseudomonadota</taxon>
        <taxon>Alphaproteobacteria</taxon>
        <taxon>Hyphomicrobiales</taxon>
        <taxon>Methylobacteriaceae</taxon>
        <taxon>Methylorubrum</taxon>
    </lineage>
</organism>
<evidence type="ECO:0000313" key="22">
    <source>
        <dbReference type="Proteomes" id="UP001404845"/>
    </source>
</evidence>
<feature type="binding site" evidence="18">
    <location>
        <position position="363"/>
    </location>
    <ligand>
        <name>UDP-N-acetyl-alpha-D-glucosamine</name>
        <dbReference type="ChEBI" id="CHEBI:57705"/>
    </ligand>
</feature>
<feature type="region of interest" description="Disordered" evidence="19">
    <location>
        <begin position="445"/>
        <end position="466"/>
    </location>
</feature>
<comment type="caution">
    <text evidence="18">Lacks conserved residue(s) required for the propagation of feature annotation.</text>
</comment>
<evidence type="ECO:0000256" key="18">
    <source>
        <dbReference type="HAMAP-Rule" id="MF_01631"/>
    </source>
</evidence>
<evidence type="ECO:0000256" key="10">
    <source>
        <dbReference type="ARBA" id="ARBA00022960"/>
    </source>
</evidence>
<dbReference type="Pfam" id="PF12804">
    <property type="entry name" value="NTP_transf_3"/>
    <property type="match status" value="1"/>
</dbReference>
<feature type="binding site" evidence="18">
    <location>
        <position position="330"/>
    </location>
    <ligand>
        <name>UDP-N-acetyl-alpha-D-glucosamine</name>
        <dbReference type="ChEBI" id="CHEBI:57705"/>
    </ligand>
</feature>
<dbReference type="NCBIfam" id="NF010933">
    <property type="entry name" value="PRK14353.1"/>
    <property type="match status" value="1"/>
</dbReference>
<feature type="binding site" evidence="18">
    <location>
        <begin position="383"/>
        <end position="384"/>
    </location>
    <ligand>
        <name>acetyl-CoA</name>
        <dbReference type="ChEBI" id="CHEBI:57288"/>
    </ligand>
</feature>
<evidence type="ECO:0000256" key="14">
    <source>
        <dbReference type="ARBA" id="ARBA00023316"/>
    </source>
</evidence>
<feature type="region of interest" description="Pyrophosphorylase" evidence="18">
    <location>
        <begin position="1"/>
        <end position="243"/>
    </location>
</feature>
<evidence type="ECO:0000256" key="9">
    <source>
        <dbReference type="ARBA" id="ARBA00022842"/>
    </source>
</evidence>
<dbReference type="EC" id="2.3.1.157" evidence="18"/>
<evidence type="ECO:0000256" key="5">
    <source>
        <dbReference type="ARBA" id="ARBA00022679"/>
    </source>
</evidence>
<feature type="binding site" evidence="18">
    <location>
        <position position="377"/>
    </location>
    <ligand>
        <name>acetyl-CoA</name>
        <dbReference type="ChEBI" id="CHEBI:57288"/>
    </ligand>
</feature>
<dbReference type="InterPro" id="IPR038009">
    <property type="entry name" value="GlmU_C_LbH"/>
</dbReference>
<feature type="binding site" evidence="18">
    <location>
        <position position="348"/>
    </location>
    <ligand>
        <name>UDP-N-acetyl-alpha-D-glucosamine</name>
        <dbReference type="ChEBI" id="CHEBI:57705"/>
    </ligand>
</feature>
<name>A0ABU9ZHI3_9HYPH</name>
<keyword evidence="5 18" id="KW-0808">Transferase</keyword>
<dbReference type="Proteomes" id="UP001404845">
    <property type="component" value="Unassembled WGS sequence"/>
</dbReference>
<evidence type="ECO:0000256" key="12">
    <source>
        <dbReference type="ARBA" id="ARBA00023268"/>
    </source>
</evidence>
<dbReference type="InterPro" id="IPR005882">
    <property type="entry name" value="Bifunctional_GlmU"/>
</dbReference>
<keyword evidence="13 18" id="KW-0012">Acyltransferase</keyword>
<evidence type="ECO:0000256" key="16">
    <source>
        <dbReference type="ARBA" id="ARBA00048493"/>
    </source>
</evidence>